<reference evidence="4 5" key="1">
    <citation type="submission" date="2025-04" db="UniProtKB">
        <authorList>
            <consortium name="RefSeq"/>
        </authorList>
    </citation>
    <scope>IDENTIFICATION</scope>
</reference>
<dbReference type="RefSeq" id="XP_012165948.1">
    <property type="nucleotide sequence ID" value="XM_012310558.3"/>
</dbReference>
<accession>A0A9B2JGJ2</accession>
<organism evidence="3 5">
    <name type="scientific">Bombus terrestris</name>
    <name type="common">Buff-tailed bumblebee</name>
    <name type="synonym">Apis terrestris</name>
    <dbReference type="NCBI Taxonomy" id="30195"/>
    <lineage>
        <taxon>Eukaryota</taxon>
        <taxon>Metazoa</taxon>
        <taxon>Ecdysozoa</taxon>
        <taxon>Arthropoda</taxon>
        <taxon>Hexapoda</taxon>
        <taxon>Insecta</taxon>
        <taxon>Pterygota</taxon>
        <taxon>Neoptera</taxon>
        <taxon>Endopterygota</taxon>
        <taxon>Hymenoptera</taxon>
        <taxon>Apocrita</taxon>
        <taxon>Aculeata</taxon>
        <taxon>Apoidea</taxon>
        <taxon>Anthophila</taxon>
        <taxon>Apidae</taxon>
        <taxon>Bombus</taxon>
        <taxon>Bombus</taxon>
    </lineage>
</organism>
<sequence length="177" mass="19890">MSRVTTLFLLICINAGLSYGMECSLRNSNFITRAINSCPGLLDPTEKSYCCYDITSEKIYCCDAMEFSLQSSWVVLVVILTICVLFTIIVFCISCLCCSCCPWYRRRHRGTVYGKVQLPNMVHVIQSPTSIPQATPLYINTAYPTNSAGISQPPIYSEAIYEKQAPYNPNYMSPTQQ</sequence>
<feature type="chain" id="PRO_5044697545" evidence="2">
    <location>
        <begin position="21"/>
        <end position="177"/>
    </location>
</feature>
<keyword evidence="2" id="KW-0732">Signal</keyword>
<evidence type="ECO:0000313" key="4">
    <source>
        <dbReference type="RefSeq" id="XP_012165948.1"/>
    </source>
</evidence>
<keyword evidence="1" id="KW-0472">Membrane</keyword>
<evidence type="ECO:0000313" key="3">
    <source>
        <dbReference type="Proteomes" id="UP000835206"/>
    </source>
</evidence>
<evidence type="ECO:0000256" key="2">
    <source>
        <dbReference type="SAM" id="SignalP"/>
    </source>
</evidence>
<evidence type="ECO:0000256" key="1">
    <source>
        <dbReference type="SAM" id="Phobius"/>
    </source>
</evidence>
<name>A0A9B2JGJ2_BOMTE</name>
<dbReference type="Proteomes" id="UP000835206">
    <property type="component" value="Chromosome 7"/>
</dbReference>
<dbReference type="KEGG" id="bter:105665629"/>
<dbReference type="RefSeq" id="XP_012165949.1">
    <property type="nucleotide sequence ID" value="XM_012310559.3"/>
</dbReference>
<dbReference type="GeneID" id="105665629"/>
<dbReference type="OrthoDB" id="7687651at2759"/>
<keyword evidence="1" id="KW-0812">Transmembrane</keyword>
<dbReference type="AlphaFoldDB" id="A0A9B2JGJ2"/>
<proteinExistence type="predicted"/>
<keyword evidence="3" id="KW-1185">Reference proteome</keyword>
<gene>
    <name evidence="4 5 6" type="primary">LOC105665629</name>
</gene>
<feature type="signal peptide" evidence="2">
    <location>
        <begin position="1"/>
        <end position="20"/>
    </location>
</feature>
<feature type="transmembrane region" description="Helical" evidence="1">
    <location>
        <begin position="73"/>
        <end position="99"/>
    </location>
</feature>
<evidence type="ECO:0000313" key="5">
    <source>
        <dbReference type="RefSeq" id="XP_012165949.1"/>
    </source>
</evidence>
<protein>
    <submittedName>
        <fullName evidence="4 5">Uncharacterized protein LOC105665629 isoform X1</fullName>
    </submittedName>
</protein>
<dbReference type="RefSeq" id="XP_048263463.1">
    <property type="nucleotide sequence ID" value="XM_048407506.1"/>
</dbReference>
<keyword evidence="1" id="KW-1133">Transmembrane helix</keyword>
<evidence type="ECO:0000313" key="6">
    <source>
        <dbReference type="RefSeq" id="XP_048263463.1"/>
    </source>
</evidence>